<protein>
    <submittedName>
        <fullName evidence="1">Uncharacterized protein</fullName>
    </submittedName>
</protein>
<keyword evidence="2" id="KW-1185">Reference proteome</keyword>
<proteinExistence type="predicted"/>
<evidence type="ECO:0000313" key="1">
    <source>
        <dbReference type="EMBL" id="MBA8876614.1"/>
    </source>
</evidence>
<comment type="caution">
    <text evidence="1">The sequence shown here is derived from an EMBL/GenBank/DDBJ whole genome shotgun (WGS) entry which is preliminary data.</text>
</comment>
<name>A0A839EG91_9HYPH</name>
<accession>A0A839EG91</accession>
<gene>
    <name evidence="1" type="ORF">FHW16_000296</name>
</gene>
<dbReference type="RefSeq" id="WP_182547391.1">
    <property type="nucleotide sequence ID" value="NZ_JACGXN010000001.1"/>
</dbReference>
<sequence length="134" mass="14336">MTIPVSTDAAILAKFIHLDPKPIAVKWSVSEKGEGEVFGPSDSSLYALLTYADADFAKVAAKLASGQKLPAASVDVLPPWLSEEADLKSFKTNTGYDFTGQALPADPYLASPYSDGFAVTFSHSRTILVYGFSR</sequence>
<dbReference type="EMBL" id="JACGXN010000001">
    <property type="protein sequence ID" value="MBA8876614.1"/>
    <property type="molecule type" value="Genomic_DNA"/>
</dbReference>
<dbReference type="Proteomes" id="UP000549052">
    <property type="component" value="Unassembled WGS sequence"/>
</dbReference>
<organism evidence="1 2">
    <name type="scientific">Phyllobacterium myrsinacearum</name>
    <dbReference type="NCBI Taxonomy" id="28101"/>
    <lineage>
        <taxon>Bacteria</taxon>
        <taxon>Pseudomonadati</taxon>
        <taxon>Pseudomonadota</taxon>
        <taxon>Alphaproteobacteria</taxon>
        <taxon>Hyphomicrobiales</taxon>
        <taxon>Phyllobacteriaceae</taxon>
        <taxon>Phyllobacterium</taxon>
    </lineage>
</organism>
<evidence type="ECO:0000313" key="2">
    <source>
        <dbReference type="Proteomes" id="UP000549052"/>
    </source>
</evidence>
<reference evidence="1 2" key="1">
    <citation type="submission" date="2020-07" db="EMBL/GenBank/DDBJ databases">
        <title>Genomic Encyclopedia of Type Strains, Phase IV (KMG-V): Genome sequencing to study the core and pangenomes of soil and plant-associated prokaryotes.</title>
        <authorList>
            <person name="Whitman W."/>
        </authorList>
    </citation>
    <scope>NUCLEOTIDE SEQUENCE [LARGE SCALE GENOMIC DNA]</scope>
    <source>
        <strain evidence="1 2">AN3</strain>
    </source>
</reference>
<dbReference type="AlphaFoldDB" id="A0A839EG91"/>